<evidence type="ECO:0000256" key="2">
    <source>
        <dbReference type="SAM" id="Phobius"/>
    </source>
</evidence>
<feature type="transmembrane region" description="Helical" evidence="2">
    <location>
        <begin position="52"/>
        <end position="73"/>
    </location>
</feature>
<sequence length="366" mass="38277">MDLAQTRPTVPLFVSVLPAVMIVAGTVYDIMMPTEYTAVPMLSAAPLIAAPFFSWLPTLLISLVSVVVLAGLHAYEHSLAAPQSYTEQVTLITVAALALLINQVVRRGGERLASARVVAEAAQRAVLPTPPAQVGALSVAVRYEAALADAFIGGDLFAVQDTARGVRLIVGDVQGKGLDAVAEVAVAIGAFREAADQETSLRALAGRLDGAMSREATRRGTAEAAESFTTAVLGEIPPGTATVRLVNRGHPAPLILGPGGEVTRLPPTAPALPLGMAGLGSWPDRTDEHPLPDGSMLLFHTDGLDEARDTHGVFYDPPARLRGRSFPGPEQLLDFLITDVRRHTGGRATDDLALLALFAGPPPPPG</sequence>
<evidence type="ECO:0000256" key="1">
    <source>
        <dbReference type="ARBA" id="ARBA00022801"/>
    </source>
</evidence>
<dbReference type="InterPro" id="IPR001932">
    <property type="entry name" value="PPM-type_phosphatase-like_dom"/>
</dbReference>
<name>A0A1Q4V8H2_9ACTN</name>
<dbReference type="SMART" id="SM00331">
    <property type="entry name" value="PP2C_SIG"/>
    <property type="match status" value="1"/>
</dbReference>
<dbReference type="InterPro" id="IPR036457">
    <property type="entry name" value="PPM-type-like_dom_sf"/>
</dbReference>
<keyword evidence="2" id="KW-0472">Membrane</keyword>
<organism evidence="4 5">
    <name type="scientific">Streptomyces uncialis</name>
    <dbReference type="NCBI Taxonomy" id="1048205"/>
    <lineage>
        <taxon>Bacteria</taxon>
        <taxon>Bacillati</taxon>
        <taxon>Actinomycetota</taxon>
        <taxon>Actinomycetes</taxon>
        <taxon>Kitasatosporales</taxon>
        <taxon>Streptomycetaceae</taxon>
        <taxon>Streptomyces</taxon>
    </lineage>
</organism>
<dbReference type="AlphaFoldDB" id="A0A1Q4V8H2"/>
<dbReference type="RefSeq" id="WP_323181454.1">
    <property type="nucleotide sequence ID" value="NZ_CP108638.1"/>
</dbReference>
<keyword evidence="2" id="KW-1133">Transmembrane helix</keyword>
<dbReference type="PANTHER" id="PTHR43156:SF2">
    <property type="entry name" value="STAGE II SPORULATION PROTEIN E"/>
    <property type="match status" value="1"/>
</dbReference>
<gene>
    <name evidence="4" type="ORF">AB852_16110</name>
</gene>
<dbReference type="PANTHER" id="PTHR43156">
    <property type="entry name" value="STAGE II SPORULATION PROTEIN E-RELATED"/>
    <property type="match status" value="1"/>
</dbReference>
<comment type="caution">
    <text evidence="4">The sequence shown here is derived from an EMBL/GenBank/DDBJ whole genome shotgun (WGS) entry which is preliminary data.</text>
</comment>
<reference evidence="4 5" key="1">
    <citation type="submission" date="2015-06" db="EMBL/GenBank/DDBJ databases">
        <title>Cloning and characterization of the uncialamcin biosynthetic gene cluster.</title>
        <authorList>
            <person name="Yan X."/>
            <person name="Huang T."/>
            <person name="Ge H."/>
            <person name="Shen B."/>
        </authorList>
    </citation>
    <scope>NUCLEOTIDE SEQUENCE [LARGE SCALE GENOMIC DNA]</scope>
    <source>
        <strain evidence="4 5">DCA2648</strain>
    </source>
</reference>
<dbReference type="Gene3D" id="3.60.40.10">
    <property type="entry name" value="PPM-type phosphatase domain"/>
    <property type="match status" value="1"/>
</dbReference>
<dbReference type="FunFam" id="3.60.40.10:FF:000058">
    <property type="entry name" value="Stage II sporulation protein E"/>
    <property type="match status" value="1"/>
</dbReference>
<dbReference type="Proteomes" id="UP000186455">
    <property type="component" value="Unassembled WGS sequence"/>
</dbReference>
<keyword evidence="1" id="KW-0378">Hydrolase</keyword>
<dbReference type="Pfam" id="PF07228">
    <property type="entry name" value="SpoIIE"/>
    <property type="match status" value="1"/>
</dbReference>
<evidence type="ECO:0000313" key="4">
    <source>
        <dbReference type="EMBL" id="OKH94143.1"/>
    </source>
</evidence>
<keyword evidence="5" id="KW-1185">Reference proteome</keyword>
<evidence type="ECO:0000313" key="5">
    <source>
        <dbReference type="Proteomes" id="UP000186455"/>
    </source>
</evidence>
<dbReference type="EMBL" id="LFBV01000003">
    <property type="protein sequence ID" value="OKH94143.1"/>
    <property type="molecule type" value="Genomic_DNA"/>
</dbReference>
<feature type="transmembrane region" description="Helical" evidence="2">
    <location>
        <begin position="12"/>
        <end position="31"/>
    </location>
</feature>
<dbReference type="InterPro" id="IPR052016">
    <property type="entry name" value="Bact_Sigma-Reg"/>
</dbReference>
<accession>A0A1Q4V8H2</accession>
<protein>
    <submittedName>
        <fullName evidence="4">Membrane protein</fullName>
    </submittedName>
</protein>
<dbReference type="GO" id="GO:0016791">
    <property type="term" value="F:phosphatase activity"/>
    <property type="evidence" value="ECO:0007669"/>
    <property type="project" value="TreeGrafter"/>
</dbReference>
<evidence type="ECO:0000259" key="3">
    <source>
        <dbReference type="SMART" id="SM00331"/>
    </source>
</evidence>
<keyword evidence="2" id="KW-0812">Transmembrane</keyword>
<feature type="domain" description="PPM-type phosphatase" evidence="3">
    <location>
        <begin position="137"/>
        <end position="359"/>
    </location>
</feature>
<proteinExistence type="predicted"/>
<feature type="transmembrane region" description="Helical" evidence="2">
    <location>
        <begin position="85"/>
        <end position="105"/>
    </location>
</feature>
<dbReference type="STRING" id="1048205.AB852_16110"/>